<proteinExistence type="predicted"/>
<dbReference type="InterPro" id="IPR036390">
    <property type="entry name" value="WH_DNA-bd_sf"/>
</dbReference>
<evidence type="ECO:0000259" key="4">
    <source>
        <dbReference type="PROSITE" id="PS51000"/>
    </source>
</evidence>
<dbReference type="Gene3D" id="3.40.50.1360">
    <property type="match status" value="1"/>
</dbReference>
<dbReference type="InterPro" id="IPR037171">
    <property type="entry name" value="NagB/RpiA_transferase-like"/>
</dbReference>
<keyword evidence="3" id="KW-0804">Transcription</keyword>
<organism evidence="5 6">
    <name type="scientific">Pseudovibrio denitrificans</name>
    <dbReference type="NCBI Taxonomy" id="258256"/>
    <lineage>
        <taxon>Bacteria</taxon>
        <taxon>Pseudomonadati</taxon>
        <taxon>Pseudomonadota</taxon>
        <taxon>Alphaproteobacteria</taxon>
        <taxon>Hyphomicrobiales</taxon>
        <taxon>Stappiaceae</taxon>
        <taxon>Pseudovibrio</taxon>
    </lineage>
</organism>
<evidence type="ECO:0000256" key="3">
    <source>
        <dbReference type="ARBA" id="ARBA00023163"/>
    </source>
</evidence>
<keyword evidence="2" id="KW-0805">Transcription regulation</keyword>
<dbReference type="AlphaFoldDB" id="A0A1I6XJL7"/>
<feature type="domain" description="HTH deoR-type" evidence="4">
    <location>
        <begin position="6"/>
        <end position="61"/>
    </location>
</feature>
<reference evidence="6" key="1">
    <citation type="submission" date="2016-10" db="EMBL/GenBank/DDBJ databases">
        <authorList>
            <person name="Varghese N."/>
            <person name="Submissions S."/>
        </authorList>
    </citation>
    <scope>NUCLEOTIDE SEQUENCE [LARGE SCALE GENOMIC DNA]</scope>
    <source>
        <strain evidence="6">DSM 17465</strain>
    </source>
</reference>
<dbReference type="PRINTS" id="PR00037">
    <property type="entry name" value="HTHLACR"/>
</dbReference>
<sequence>MENINNQTQSEILEAVRKAGGTSRIVSLAKHLAVSEETIRRNVRSLAKEGFLEKVHGGVRLLHEDNEESDFHARMLECPAGKRKIAATVANMIEDESSLFLDVGSTTAFIADALKDHKRLMVVTNSVAVAYKLATRNENRVFMAGGELRAHDGGAFGATAASFFENFQTDYAILSAAAISPSKGIMLFDLEEAQISRTVMQHANCKIVAADSRKFTRTAPINVCDPTLIDALVTEQKPTDTFYQSAECWEARIVVAN</sequence>
<dbReference type="SMART" id="SM01134">
    <property type="entry name" value="DeoRC"/>
    <property type="match status" value="1"/>
</dbReference>
<dbReference type="GO" id="GO:0003700">
    <property type="term" value="F:DNA-binding transcription factor activity"/>
    <property type="evidence" value="ECO:0007669"/>
    <property type="project" value="InterPro"/>
</dbReference>
<keyword evidence="1" id="KW-0678">Repressor</keyword>
<dbReference type="Proteomes" id="UP000183371">
    <property type="component" value="Unassembled WGS sequence"/>
</dbReference>
<dbReference type="SUPFAM" id="SSF100950">
    <property type="entry name" value="NagB/RpiA/CoA transferase-like"/>
    <property type="match status" value="1"/>
</dbReference>
<dbReference type="InterPro" id="IPR050313">
    <property type="entry name" value="Carb_Metab_HTH_regulators"/>
</dbReference>
<dbReference type="SMART" id="SM00420">
    <property type="entry name" value="HTH_DEOR"/>
    <property type="match status" value="1"/>
</dbReference>
<name>A0A1I6XJL7_9HYPH</name>
<dbReference type="PANTHER" id="PTHR30363:SF4">
    <property type="entry name" value="GLYCEROL-3-PHOSPHATE REGULON REPRESSOR"/>
    <property type="match status" value="1"/>
</dbReference>
<evidence type="ECO:0000256" key="1">
    <source>
        <dbReference type="ARBA" id="ARBA00022491"/>
    </source>
</evidence>
<dbReference type="Pfam" id="PF08220">
    <property type="entry name" value="HTH_DeoR"/>
    <property type="match status" value="1"/>
</dbReference>
<protein>
    <submittedName>
        <fullName evidence="5">Transcriptional regulator, DeoR family</fullName>
    </submittedName>
</protein>
<dbReference type="SUPFAM" id="SSF46785">
    <property type="entry name" value="Winged helix' DNA-binding domain"/>
    <property type="match status" value="1"/>
</dbReference>
<dbReference type="InterPro" id="IPR014036">
    <property type="entry name" value="DeoR-like_C"/>
</dbReference>
<dbReference type="RefSeq" id="WP_083416427.1">
    <property type="nucleotide sequence ID" value="NZ_FPBD01000001.1"/>
</dbReference>
<dbReference type="PANTHER" id="PTHR30363">
    <property type="entry name" value="HTH-TYPE TRANSCRIPTIONAL REGULATOR SRLR-RELATED"/>
    <property type="match status" value="1"/>
</dbReference>
<dbReference type="PROSITE" id="PS51000">
    <property type="entry name" value="HTH_DEOR_2"/>
    <property type="match status" value="1"/>
</dbReference>
<dbReference type="EMBL" id="FPBD01000001">
    <property type="protein sequence ID" value="SFT38545.1"/>
    <property type="molecule type" value="Genomic_DNA"/>
</dbReference>
<dbReference type="Pfam" id="PF00455">
    <property type="entry name" value="DeoRC"/>
    <property type="match status" value="1"/>
</dbReference>
<evidence type="ECO:0000313" key="5">
    <source>
        <dbReference type="EMBL" id="SFT38545.1"/>
    </source>
</evidence>
<accession>A0A1I6XJL7</accession>
<keyword evidence="6" id="KW-1185">Reference proteome</keyword>
<gene>
    <name evidence="5" type="ORF">SAMN05444141_101251</name>
</gene>
<evidence type="ECO:0000256" key="2">
    <source>
        <dbReference type="ARBA" id="ARBA00023015"/>
    </source>
</evidence>
<dbReference type="InterPro" id="IPR001034">
    <property type="entry name" value="DeoR_HTH"/>
</dbReference>
<evidence type="ECO:0000313" key="6">
    <source>
        <dbReference type="Proteomes" id="UP000183371"/>
    </source>
</evidence>
<dbReference type="InterPro" id="IPR036388">
    <property type="entry name" value="WH-like_DNA-bd_sf"/>
</dbReference>
<dbReference type="Gene3D" id="1.10.10.10">
    <property type="entry name" value="Winged helix-like DNA-binding domain superfamily/Winged helix DNA-binding domain"/>
    <property type="match status" value="1"/>
</dbReference>